<evidence type="ECO:0000313" key="2">
    <source>
        <dbReference type="EMBL" id="SDW87929.1"/>
    </source>
</evidence>
<reference evidence="3" key="1">
    <citation type="submission" date="2016-10" db="EMBL/GenBank/DDBJ databases">
        <authorList>
            <person name="Varghese N."/>
        </authorList>
    </citation>
    <scope>NUCLEOTIDE SEQUENCE [LARGE SCALE GENOMIC DNA]</scope>
    <source>
        <strain evidence="3">DSM 12489</strain>
    </source>
</reference>
<sequence length="65" mass="7637">MQKSEVLYSRTDEGVELKKSSSHACHGFFWTGLSDQLHTDILAEFQYYESQVRSQRAKLSRQRLK</sequence>
<accession>A0A1H2X6M9</accession>
<dbReference type="Proteomes" id="UP001157137">
    <property type="component" value="Unassembled WGS sequence"/>
</dbReference>
<reference evidence="2" key="2">
    <citation type="submission" date="2016-10" db="EMBL/GenBank/DDBJ databases">
        <authorList>
            <person name="de Groot N.N."/>
        </authorList>
    </citation>
    <scope>NUCLEOTIDE SEQUENCE [LARGE SCALE GENOMIC DNA]</scope>
    <source>
        <strain evidence="2">DSM 12489</strain>
    </source>
</reference>
<dbReference type="EMBL" id="FNOJ01000018">
    <property type="protein sequence ID" value="SDW87929.1"/>
    <property type="molecule type" value="Genomic_DNA"/>
</dbReference>
<organism evidence="2 3">
    <name type="scientific">Alicyclobacillus hesperidum</name>
    <dbReference type="NCBI Taxonomy" id="89784"/>
    <lineage>
        <taxon>Bacteria</taxon>
        <taxon>Bacillati</taxon>
        <taxon>Bacillota</taxon>
        <taxon>Bacilli</taxon>
        <taxon>Bacillales</taxon>
        <taxon>Alicyclobacillaceae</taxon>
        <taxon>Alicyclobacillus</taxon>
    </lineage>
</organism>
<gene>
    <name evidence="1" type="ORF">Heshes_24340</name>
    <name evidence="2" type="ORF">SAMN04489725_11845</name>
</gene>
<name>A0A1H2X6M9_9BACL</name>
<evidence type="ECO:0000313" key="3">
    <source>
        <dbReference type="Proteomes" id="UP000182589"/>
    </source>
</evidence>
<evidence type="ECO:0000313" key="1">
    <source>
        <dbReference type="EMBL" id="GLV14750.1"/>
    </source>
</evidence>
<dbReference type="EMBL" id="BSRA01000016">
    <property type="protein sequence ID" value="GLV14750.1"/>
    <property type="molecule type" value="Genomic_DNA"/>
</dbReference>
<dbReference type="STRING" id="89784.SAMN04489725_11845"/>
<proteinExistence type="predicted"/>
<dbReference type="Proteomes" id="UP000182589">
    <property type="component" value="Unassembled WGS sequence"/>
</dbReference>
<reference evidence="1" key="3">
    <citation type="submission" date="2023-02" db="EMBL/GenBank/DDBJ databases">
        <title>Proposal of a novel subspecies: Alicyclobacillus hesperidum subspecies aegle.</title>
        <authorList>
            <person name="Goto K."/>
            <person name="Fujii T."/>
            <person name="Yasui K."/>
            <person name="Mochida K."/>
            <person name="Kato-Tanaka Y."/>
            <person name="Morohoshi S."/>
            <person name="An S.Y."/>
            <person name="Kasai H."/>
            <person name="Yokota A."/>
        </authorList>
    </citation>
    <scope>NUCLEOTIDE SEQUENCE</scope>
    <source>
        <strain evidence="1">DSM 12766</strain>
    </source>
</reference>
<keyword evidence="3" id="KW-1185">Reference proteome</keyword>
<dbReference type="AlphaFoldDB" id="A0A1H2X6M9"/>
<protein>
    <submittedName>
        <fullName evidence="2">Uncharacterized protein</fullName>
    </submittedName>
</protein>